<comment type="caution">
    <text evidence="2">The sequence shown here is derived from an EMBL/GenBank/DDBJ whole genome shotgun (WGS) entry which is preliminary data.</text>
</comment>
<name>A0A3D8HJ73_9BACT</name>
<dbReference type="AlphaFoldDB" id="A0A3D8HJ73"/>
<protein>
    <submittedName>
        <fullName evidence="2">Uncharacterized protein</fullName>
    </submittedName>
</protein>
<evidence type="ECO:0000313" key="1">
    <source>
        <dbReference type="EMBL" id="MBC8600479.1"/>
    </source>
</evidence>
<sequence length="92" mass="10568">MDTSLKLEADKAELARAILSIENDDILEMVKHRLYGLLNLKKRQATIETDKDIALHRLAGIWKDNPEVEKISEAIKQGRQNNTTRHIVSFDE</sequence>
<dbReference type="EMBL" id="QREV01000003">
    <property type="protein sequence ID" value="RDU50782.1"/>
    <property type="molecule type" value="Genomic_DNA"/>
</dbReference>
<dbReference type="RefSeq" id="WP_115498003.1">
    <property type="nucleotide sequence ID" value="NZ_JACRTI010000003.1"/>
</dbReference>
<evidence type="ECO:0000313" key="3">
    <source>
        <dbReference type="Proteomes" id="UP000256321"/>
    </source>
</evidence>
<dbReference type="EMBL" id="JACRTI010000003">
    <property type="protein sequence ID" value="MBC8600479.1"/>
    <property type="molecule type" value="Genomic_DNA"/>
</dbReference>
<evidence type="ECO:0000313" key="4">
    <source>
        <dbReference type="Proteomes" id="UP000629596"/>
    </source>
</evidence>
<organism evidence="2 3">
    <name type="scientific">Parabacteroides acidifaciens</name>
    <dbReference type="NCBI Taxonomy" id="2290935"/>
    <lineage>
        <taxon>Bacteria</taxon>
        <taxon>Pseudomonadati</taxon>
        <taxon>Bacteroidota</taxon>
        <taxon>Bacteroidia</taxon>
        <taxon>Bacteroidales</taxon>
        <taxon>Tannerellaceae</taxon>
        <taxon>Parabacteroides</taxon>
    </lineage>
</organism>
<dbReference type="Proteomes" id="UP000256321">
    <property type="component" value="Unassembled WGS sequence"/>
</dbReference>
<proteinExistence type="predicted"/>
<reference evidence="2 3" key="1">
    <citation type="submission" date="2018-07" db="EMBL/GenBank/DDBJ databases">
        <title>Parabacteroides acidifaciens nov. sp., isolated from human feces.</title>
        <authorList>
            <person name="Wang Y.J."/>
        </authorList>
    </citation>
    <scope>NUCLEOTIDE SEQUENCE [LARGE SCALE GENOMIC DNA]</scope>
    <source>
        <strain evidence="2 3">426-9</strain>
    </source>
</reference>
<reference evidence="1 4" key="2">
    <citation type="submission" date="2020-08" db="EMBL/GenBank/DDBJ databases">
        <title>Genome public.</title>
        <authorList>
            <person name="Liu C."/>
            <person name="Sun Q."/>
        </authorList>
    </citation>
    <scope>NUCLEOTIDE SEQUENCE [LARGE SCALE GENOMIC DNA]</scope>
    <source>
        <strain evidence="1 4">426_9</strain>
    </source>
</reference>
<keyword evidence="4" id="KW-1185">Reference proteome</keyword>
<gene>
    <name evidence="2" type="ORF">DWU89_01970</name>
    <name evidence="1" type="ORF">H8784_01945</name>
</gene>
<accession>A0A3D8HJ73</accession>
<dbReference type="Proteomes" id="UP000629596">
    <property type="component" value="Unassembled WGS sequence"/>
</dbReference>
<evidence type="ECO:0000313" key="2">
    <source>
        <dbReference type="EMBL" id="RDU50782.1"/>
    </source>
</evidence>